<feature type="transmembrane region" description="Helical" evidence="9">
    <location>
        <begin position="352"/>
        <end position="375"/>
    </location>
</feature>
<evidence type="ECO:0000256" key="7">
    <source>
        <dbReference type="ARBA" id="ARBA00023136"/>
    </source>
</evidence>
<dbReference type="RefSeq" id="WP_273632336.1">
    <property type="nucleotide sequence ID" value="NZ_CP117167.1"/>
</dbReference>
<evidence type="ECO:0000256" key="6">
    <source>
        <dbReference type="ARBA" id="ARBA00022989"/>
    </source>
</evidence>
<feature type="transmembrane region" description="Helical" evidence="9">
    <location>
        <begin position="81"/>
        <end position="109"/>
    </location>
</feature>
<feature type="transmembrane region" description="Helical" evidence="9">
    <location>
        <begin position="9"/>
        <end position="30"/>
    </location>
</feature>
<evidence type="ECO:0000256" key="1">
    <source>
        <dbReference type="ARBA" id="ARBA00004651"/>
    </source>
</evidence>
<feature type="transmembrane region" description="Helical" evidence="9">
    <location>
        <begin position="42"/>
        <end position="60"/>
    </location>
</feature>
<dbReference type="EMBL" id="CP117167">
    <property type="protein sequence ID" value="WCT14033.1"/>
    <property type="molecule type" value="Genomic_DNA"/>
</dbReference>
<dbReference type="PANTHER" id="PTHR42770:SF18">
    <property type="entry name" value="ARGININE_AGMATINE ANTIPORTER"/>
    <property type="match status" value="1"/>
</dbReference>
<evidence type="ECO:0000256" key="4">
    <source>
        <dbReference type="ARBA" id="ARBA00022475"/>
    </source>
</evidence>
<keyword evidence="5 9" id="KW-0812">Transmembrane</keyword>
<gene>
    <name evidence="10" type="ORF">PQO05_08810</name>
</gene>
<evidence type="ECO:0000256" key="8">
    <source>
        <dbReference type="ARBA" id="ARBA00045636"/>
    </source>
</evidence>
<dbReference type="Gene3D" id="1.20.1740.10">
    <property type="entry name" value="Amino acid/polyamine transporter I"/>
    <property type="match status" value="1"/>
</dbReference>
<comment type="subcellular location">
    <subcellularLocation>
        <location evidence="1">Cell membrane</location>
        <topology evidence="1">Multi-pass membrane protein</topology>
    </subcellularLocation>
</comment>
<dbReference type="PIRSF" id="PIRSF006060">
    <property type="entry name" value="AA_transporter"/>
    <property type="match status" value="1"/>
</dbReference>
<feature type="transmembrane region" description="Helical" evidence="9">
    <location>
        <begin position="228"/>
        <end position="250"/>
    </location>
</feature>
<organism evidence="10 11">
    <name type="scientific">Mucilaginibacter jinjuensis</name>
    <dbReference type="NCBI Taxonomy" id="1176721"/>
    <lineage>
        <taxon>Bacteria</taxon>
        <taxon>Pseudomonadati</taxon>
        <taxon>Bacteroidota</taxon>
        <taxon>Sphingobacteriia</taxon>
        <taxon>Sphingobacteriales</taxon>
        <taxon>Sphingobacteriaceae</taxon>
        <taxon>Mucilaginibacter</taxon>
    </lineage>
</organism>
<proteinExistence type="inferred from homology"/>
<evidence type="ECO:0000256" key="5">
    <source>
        <dbReference type="ARBA" id="ARBA00022692"/>
    </source>
</evidence>
<dbReference type="Proteomes" id="UP001216139">
    <property type="component" value="Chromosome"/>
</dbReference>
<feature type="transmembrane region" description="Helical" evidence="9">
    <location>
        <begin position="157"/>
        <end position="176"/>
    </location>
</feature>
<feature type="transmembrane region" description="Helical" evidence="9">
    <location>
        <begin position="115"/>
        <end position="137"/>
    </location>
</feature>
<evidence type="ECO:0000313" key="11">
    <source>
        <dbReference type="Proteomes" id="UP001216139"/>
    </source>
</evidence>
<accession>A0ABY7TE93</accession>
<keyword evidence="6 9" id="KW-1133">Transmembrane helix</keyword>
<feature type="transmembrane region" description="Helical" evidence="9">
    <location>
        <begin position="412"/>
        <end position="432"/>
    </location>
</feature>
<dbReference type="PANTHER" id="PTHR42770">
    <property type="entry name" value="AMINO ACID TRANSPORTER-RELATED"/>
    <property type="match status" value="1"/>
</dbReference>
<feature type="transmembrane region" description="Helical" evidence="9">
    <location>
        <begin position="321"/>
        <end position="340"/>
    </location>
</feature>
<evidence type="ECO:0000313" key="10">
    <source>
        <dbReference type="EMBL" id="WCT14033.1"/>
    </source>
</evidence>
<evidence type="ECO:0000256" key="2">
    <source>
        <dbReference type="ARBA" id="ARBA00008220"/>
    </source>
</evidence>
<feature type="transmembrane region" description="Helical" evidence="9">
    <location>
        <begin position="387"/>
        <end position="406"/>
    </location>
</feature>
<dbReference type="InterPro" id="IPR050367">
    <property type="entry name" value="APC_superfamily"/>
</dbReference>
<evidence type="ECO:0000256" key="3">
    <source>
        <dbReference type="ARBA" id="ARBA00021069"/>
    </source>
</evidence>
<comment type="similarity">
    <text evidence="2">Belongs to the amino acid-polyamine-organocation (APC) superfamily. Basic amino acid/polyamine antiporter (APA) (TC 2.A.3.2) family.</text>
</comment>
<dbReference type="InterPro" id="IPR002293">
    <property type="entry name" value="AA/rel_permease1"/>
</dbReference>
<protein>
    <recommendedName>
        <fullName evidence="3">Arginine/agmatine antiporter</fullName>
    </recommendedName>
</protein>
<feature type="transmembrane region" description="Helical" evidence="9">
    <location>
        <begin position="276"/>
        <end position="300"/>
    </location>
</feature>
<evidence type="ECO:0000256" key="9">
    <source>
        <dbReference type="SAM" id="Phobius"/>
    </source>
</evidence>
<sequence length="439" mass="46978">MAEADKKKLGLWSSTSLVVGNMIGAGVFLMPAAMASFGSVSLLGWVFSAIGSFFLARVFSNLSKLLPQGTGGPYAYTRHGLGDFAAFLVAWGYYLATSCANAAITISFVSALSTFFPALATNTLAAVLTGLCAIWLLTWVNTRGVATSGKVQLATTILKLLPLLVIAIGGLFFIRAENFHPFNNTNTSVWGAITATATMTMFSYIGIESATIPSGSVADPGKTISRATMLGLLIATLVYVLGSISVMGIIPNKALQHSVTPFADAAVIMFGPSARYWVSAGVAIAAFGALNGWTLVQGQVPFAIAKDKLFPAIFTRLNSKGVPYVGMIISGIIISLFMSMNYTKALVEQFRFLLLLSVFTMLVPYLFSVTSYILIRLEKKSLQSRGWVPAIVLGMLAFVYTLWEIAGAGQSSVFYGFILLMAGVPFYVWGIYKKKVSED</sequence>
<comment type="function">
    <text evidence="8">Major component of the acid-resistance (AR) system allowing enteric pathogens to survive the acidic environment in the stomach. Exchanges extracellular arginine for its intracellular decarboxylation product agmatine (Agm) thereby expelling intracellular protons. Probably undergoes several conformational states in order to translocate the substrate across the membrane; keeps the substrate accessible to only 1 side of the membrane at a time by opening and closing 3 membrane-internal gates.</text>
</comment>
<keyword evidence="7 9" id="KW-0472">Membrane</keyword>
<keyword evidence="11" id="KW-1185">Reference proteome</keyword>
<name>A0ABY7TE93_9SPHI</name>
<reference evidence="10 11" key="1">
    <citation type="submission" date="2023-02" db="EMBL/GenBank/DDBJ databases">
        <title>Genome sequence of Mucilaginibacter jinjuensis strain KACC 16571.</title>
        <authorList>
            <person name="Kim S."/>
            <person name="Heo J."/>
            <person name="Kwon S.-W."/>
        </authorList>
    </citation>
    <scope>NUCLEOTIDE SEQUENCE [LARGE SCALE GENOMIC DNA]</scope>
    <source>
        <strain evidence="10 11">KACC 16571</strain>
    </source>
</reference>
<feature type="transmembrane region" description="Helical" evidence="9">
    <location>
        <begin position="188"/>
        <end position="207"/>
    </location>
</feature>
<keyword evidence="4" id="KW-1003">Cell membrane</keyword>
<dbReference type="Pfam" id="PF13520">
    <property type="entry name" value="AA_permease_2"/>
    <property type="match status" value="1"/>
</dbReference>